<evidence type="ECO:0000259" key="7">
    <source>
        <dbReference type="PROSITE" id="PS50127"/>
    </source>
</evidence>
<dbReference type="EMBL" id="OX459120">
    <property type="protein sequence ID" value="CAI9100885.1"/>
    <property type="molecule type" value="Genomic_DNA"/>
</dbReference>
<protein>
    <recommendedName>
        <fullName evidence="1">E2 ubiquitin-conjugating enzyme</fullName>
        <ecNumber evidence="1">2.3.2.23</ecNumber>
    </recommendedName>
</protein>
<evidence type="ECO:0000256" key="4">
    <source>
        <dbReference type="ARBA" id="ARBA00022786"/>
    </source>
</evidence>
<evidence type="ECO:0000256" key="5">
    <source>
        <dbReference type="ARBA" id="ARBA00022840"/>
    </source>
</evidence>
<dbReference type="Gene3D" id="3.10.110.10">
    <property type="entry name" value="Ubiquitin Conjugating Enzyme"/>
    <property type="match status" value="1"/>
</dbReference>
<keyword evidence="9" id="KW-1185">Reference proteome</keyword>
<dbReference type="SUPFAM" id="SSF54495">
    <property type="entry name" value="UBC-like"/>
    <property type="match status" value="1"/>
</dbReference>
<dbReference type="EC" id="2.3.2.23" evidence="1"/>
<organism evidence="8 9">
    <name type="scientific">Oldenlandia corymbosa var. corymbosa</name>
    <dbReference type="NCBI Taxonomy" id="529605"/>
    <lineage>
        <taxon>Eukaryota</taxon>
        <taxon>Viridiplantae</taxon>
        <taxon>Streptophyta</taxon>
        <taxon>Embryophyta</taxon>
        <taxon>Tracheophyta</taxon>
        <taxon>Spermatophyta</taxon>
        <taxon>Magnoliopsida</taxon>
        <taxon>eudicotyledons</taxon>
        <taxon>Gunneridae</taxon>
        <taxon>Pentapetalae</taxon>
        <taxon>asterids</taxon>
        <taxon>lamiids</taxon>
        <taxon>Gentianales</taxon>
        <taxon>Rubiaceae</taxon>
        <taxon>Rubioideae</taxon>
        <taxon>Spermacoceae</taxon>
        <taxon>Hedyotis-Oldenlandia complex</taxon>
        <taxon>Oldenlandia</taxon>
    </lineage>
</organism>
<accession>A0AAV1CZ19</accession>
<dbReference type="InterPro" id="IPR016135">
    <property type="entry name" value="UBQ-conjugating_enzyme/RWD"/>
</dbReference>
<dbReference type="Proteomes" id="UP001161247">
    <property type="component" value="Chromosome 3"/>
</dbReference>
<name>A0AAV1CZ19_OLDCO</name>
<dbReference type="PROSITE" id="PS50127">
    <property type="entry name" value="UBC_2"/>
    <property type="match status" value="1"/>
</dbReference>
<dbReference type="SMART" id="SM00212">
    <property type="entry name" value="UBCc"/>
    <property type="match status" value="1"/>
</dbReference>
<evidence type="ECO:0000256" key="3">
    <source>
        <dbReference type="ARBA" id="ARBA00022741"/>
    </source>
</evidence>
<keyword evidence="3" id="KW-0547">Nucleotide-binding</keyword>
<reference evidence="8" key="1">
    <citation type="submission" date="2023-03" db="EMBL/GenBank/DDBJ databases">
        <authorList>
            <person name="Julca I."/>
        </authorList>
    </citation>
    <scope>NUCLEOTIDE SEQUENCE</scope>
</reference>
<evidence type="ECO:0000313" key="8">
    <source>
        <dbReference type="EMBL" id="CAI9100885.1"/>
    </source>
</evidence>
<dbReference type="PANTHER" id="PTHR46116">
    <property type="entry name" value="(E3-INDEPENDENT) E2 UBIQUITIN-CONJUGATING ENZYME"/>
    <property type="match status" value="1"/>
</dbReference>
<evidence type="ECO:0000313" key="9">
    <source>
        <dbReference type="Proteomes" id="UP001161247"/>
    </source>
</evidence>
<feature type="domain" description="UBC core" evidence="7">
    <location>
        <begin position="337"/>
        <end position="495"/>
    </location>
</feature>
<evidence type="ECO:0000256" key="6">
    <source>
        <dbReference type="SAM" id="MobiDB-lite"/>
    </source>
</evidence>
<feature type="region of interest" description="Disordered" evidence="6">
    <location>
        <begin position="1"/>
        <end position="27"/>
    </location>
</feature>
<dbReference type="GO" id="GO:0005524">
    <property type="term" value="F:ATP binding"/>
    <property type="evidence" value="ECO:0007669"/>
    <property type="project" value="UniProtKB-KW"/>
</dbReference>
<evidence type="ECO:0000256" key="1">
    <source>
        <dbReference type="ARBA" id="ARBA00012486"/>
    </source>
</evidence>
<proteinExistence type="predicted"/>
<keyword evidence="2" id="KW-0808">Transferase</keyword>
<dbReference type="AlphaFoldDB" id="A0AAV1CZ19"/>
<dbReference type="FunFam" id="3.10.110.10:FF:000028">
    <property type="entry name" value="Probable ubiquitin-conjugating enzyme E2 23"/>
    <property type="match status" value="1"/>
</dbReference>
<gene>
    <name evidence="8" type="ORF">OLC1_LOCUS10601</name>
</gene>
<sequence>MDDEVVEIPPTASWRSARLPQNKQKESLPPEIIDVDMDEFVTTTQFSPGTGISNLGTGNFTGKPFGSAGSGFENPGFFSSFDLTAPDNSTGSFNGMENHGVPNCNLNNGENDLMDMFYPTASEYSTGSFNGVPDDDSFNNFGHNVGYKNLGFFGSPHNFADSFHDPFPAATFPGEEKYGFSDVSFNVGFQNPVPGSSSSSHNFMDTFHPSSTATFPGGNQKHGFPDGSFNNKLGQNVGYKNPGLPISPQDMFNPNFSAATFGQNAFSGLVGPSLPPLPTTTTTDSIWSFSNGKYKYGTPDKFLNKFEASKRFDVVEDFSDHFYSKNAPPSMKQPPRGWAKKIQNEWRILENDLPDTIFVRVYESSMDLLRAVVIGAEGTPYHDGLFFFDIFFPSNYPFVPPLVHYHSRGYRINPNLYETGKVCLSLLNTWWGSNKERWIPNQSTILQVLVSIQGLILNSKPYFNEPARPASGFRFEDPWKLYNENTFILSLKTMVCIIRNPPKNFQDLVAGHFFRRARDILVACKSYMDGAQVGCLVKGGIPDVKHRQGNTISCSESFKMQLAGYMSTLVEAFKAVSVYNCDEFLSLAHNLLSFRR</sequence>
<evidence type="ECO:0000256" key="2">
    <source>
        <dbReference type="ARBA" id="ARBA00022679"/>
    </source>
</evidence>
<dbReference type="CDD" id="cd23837">
    <property type="entry name" value="UBCc_UBE2O"/>
    <property type="match status" value="1"/>
</dbReference>
<keyword evidence="4" id="KW-0833">Ubl conjugation pathway</keyword>
<dbReference type="PANTHER" id="PTHR46116:SF41">
    <property type="entry name" value="UBIQUITIN-CONJUGATING ENZYME E2 25-RELATED"/>
    <property type="match status" value="1"/>
</dbReference>
<dbReference type="Pfam" id="PF00179">
    <property type="entry name" value="UQ_con"/>
    <property type="match status" value="1"/>
</dbReference>
<dbReference type="InterPro" id="IPR000608">
    <property type="entry name" value="UBC"/>
</dbReference>
<keyword evidence="5" id="KW-0067">ATP-binding</keyword>
<dbReference type="GO" id="GO:0061631">
    <property type="term" value="F:ubiquitin conjugating enzyme activity"/>
    <property type="evidence" value="ECO:0007669"/>
    <property type="project" value="UniProtKB-EC"/>
</dbReference>